<evidence type="ECO:0000313" key="4">
    <source>
        <dbReference type="EMBL" id="GIL95573.1"/>
    </source>
</evidence>
<name>A0A8J4FYD8_9CHLO</name>
<feature type="compositionally biased region" description="Polar residues" evidence="2">
    <location>
        <begin position="70"/>
        <end position="85"/>
    </location>
</feature>
<feature type="compositionally biased region" description="Polar residues" evidence="2">
    <location>
        <begin position="230"/>
        <end position="239"/>
    </location>
</feature>
<dbReference type="EMBL" id="BNCP01000022">
    <property type="protein sequence ID" value="GIL82020.1"/>
    <property type="molecule type" value="Genomic_DNA"/>
</dbReference>
<keyword evidence="6" id="KW-1185">Reference proteome</keyword>
<feature type="compositionally biased region" description="Pro residues" evidence="2">
    <location>
        <begin position="857"/>
        <end position="866"/>
    </location>
</feature>
<protein>
    <submittedName>
        <fullName evidence="4">Uncharacterized protein</fullName>
    </submittedName>
</protein>
<feature type="compositionally biased region" description="Low complexity" evidence="2">
    <location>
        <begin position="153"/>
        <end position="166"/>
    </location>
</feature>
<evidence type="ECO:0000313" key="3">
    <source>
        <dbReference type="EMBL" id="GIL82020.1"/>
    </source>
</evidence>
<feature type="coiled-coil region" evidence="1">
    <location>
        <begin position="505"/>
        <end position="532"/>
    </location>
</feature>
<reference evidence="4" key="1">
    <citation type="journal article" date="2021" name="Proc. Natl. Acad. Sci. U.S.A.">
        <title>Three genomes in the algal genus Volvox reveal the fate of a haploid sex-determining region after a transition to homothallism.</title>
        <authorList>
            <person name="Yamamoto K."/>
            <person name="Hamaji T."/>
            <person name="Kawai-Toyooka H."/>
            <person name="Matsuzaki R."/>
            <person name="Takahashi F."/>
            <person name="Nishimura Y."/>
            <person name="Kawachi M."/>
            <person name="Noguchi H."/>
            <person name="Minakuchi Y."/>
            <person name="Umen J.G."/>
            <person name="Toyoda A."/>
            <person name="Nozaki H."/>
        </authorList>
    </citation>
    <scope>NUCLEOTIDE SEQUENCE</scope>
    <source>
        <strain evidence="4">NIES-3785</strain>
        <strain evidence="3">NIES-3786</strain>
    </source>
</reference>
<dbReference type="AlphaFoldDB" id="A0A8J4FYD8"/>
<feature type="compositionally biased region" description="Gly residues" evidence="2">
    <location>
        <begin position="423"/>
        <end position="433"/>
    </location>
</feature>
<comment type="caution">
    <text evidence="4">The sequence shown here is derived from an EMBL/GenBank/DDBJ whole genome shotgun (WGS) entry which is preliminary data.</text>
</comment>
<feature type="compositionally biased region" description="Gly residues" evidence="2">
    <location>
        <begin position="172"/>
        <end position="187"/>
    </location>
</feature>
<feature type="compositionally biased region" description="Polar residues" evidence="2">
    <location>
        <begin position="93"/>
        <end position="103"/>
    </location>
</feature>
<feature type="region of interest" description="Disordered" evidence="2">
    <location>
        <begin position="59"/>
        <end position="291"/>
    </location>
</feature>
<feature type="region of interest" description="Disordered" evidence="2">
    <location>
        <begin position="846"/>
        <end position="866"/>
    </location>
</feature>
<evidence type="ECO:0000313" key="5">
    <source>
        <dbReference type="Proteomes" id="UP000722791"/>
    </source>
</evidence>
<evidence type="ECO:0000256" key="1">
    <source>
        <dbReference type="SAM" id="Coils"/>
    </source>
</evidence>
<accession>A0A8J4FYD8</accession>
<feature type="compositionally biased region" description="Low complexity" evidence="2">
    <location>
        <begin position="263"/>
        <end position="284"/>
    </location>
</feature>
<dbReference type="OrthoDB" id="545997at2759"/>
<dbReference type="EMBL" id="BNCQ01000002">
    <property type="protein sequence ID" value="GIL95573.1"/>
    <property type="molecule type" value="Genomic_DNA"/>
</dbReference>
<gene>
    <name evidence="3" type="ORF">Vretifemale_10887</name>
    <name evidence="4" type="ORF">Vretimale_1529</name>
</gene>
<organism evidence="4 5">
    <name type="scientific">Volvox reticuliferus</name>
    <dbReference type="NCBI Taxonomy" id="1737510"/>
    <lineage>
        <taxon>Eukaryota</taxon>
        <taxon>Viridiplantae</taxon>
        <taxon>Chlorophyta</taxon>
        <taxon>core chlorophytes</taxon>
        <taxon>Chlorophyceae</taxon>
        <taxon>CS clade</taxon>
        <taxon>Chlamydomonadales</taxon>
        <taxon>Volvocaceae</taxon>
        <taxon>Volvox</taxon>
    </lineage>
</organism>
<evidence type="ECO:0000256" key="2">
    <source>
        <dbReference type="SAM" id="MobiDB-lite"/>
    </source>
</evidence>
<sequence>MPLAAEPAEVEEAQRLLGALNQLIENVGEAYVELSGQTAAMQAVVADLRRCNSFLQNRLVGEPPPAPWLTASSRGAYTSASSPVATTPARRASISQGNAQAPGSTAPLGSVPKVWSPSPERASSSTAGGGGPRSVAGRGVEDPSSPASSQVDASPATATGTSTATRPPLPGGSLGAGGRAGSVGRAGPGARTPSAGARSHANVTAVERPLGHAGASRTRDASPHRRTGVRTASGTTTAVPAQPRSGLPGTGTTSQARELAHVGISKPGSAGSSSAKSDQAQGDANHTDAGIISTSSHLPLAAQRALAAAAALGAGVDGSGPEDYQYDSLCHQQQQGANADRKPAGPPQLPLALRRAMHRYRETLKTRDQLLQQHQERRGGSSSSGICGGTSLADTVTVAGNAYRSALARQLPHSIAGDRSNSSGGGGGGGGRGVEATSQAAEQLNRMSLGASPVGELRRRAQVVFAALVAAQTWLIQSLSELARTRGTHGGVAAANRRTTQADTCAALLADVELLRIELNDLQAQLRAAAQSDMTTPTLATSLAASQAAATTVGVRGCMVNGSNSRSNRSIDALAGMAAELGVDGEEQEEAAALWRNRFLRSLLCDGSGIATSSGRRGPAPPGALQTLPQPAKQLQQPGRGGLAVAAGNARSCMRRPVGMWLPDAVWAHVPIPAGGEASAVAAGAGTAAPESQANSLGDRAATSATPWHVLLPSPPPMVTKLATAGVVQCMMAPPALLCSSVQDAVAHSRAQLQLQATAFQLLLEGSLAAPLLPRQRPPSPPGGAQMIVDSRRHQQLHHLHDPYAAEAAALAWERWLAQCRLAHLLLFKGAWNRLCSITEIELEGEPGDEIGEQPPLQSPQPPPQQ</sequence>
<evidence type="ECO:0000313" key="6">
    <source>
        <dbReference type="Proteomes" id="UP000747110"/>
    </source>
</evidence>
<proteinExistence type="predicted"/>
<feature type="region of interest" description="Disordered" evidence="2">
    <location>
        <begin position="413"/>
        <end position="437"/>
    </location>
</feature>
<dbReference type="Proteomes" id="UP000747110">
    <property type="component" value="Unassembled WGS sequence"/>
</dbReference>
<keyword evidence="1" id="KW-0175">Coiled coil</keyword>
<dbReference type="Proteomes" id="UP000722791">
    <property type="component" value="Unassembled WGS sequence"/>
</dbReference>